<proteinExistence type="predicted"/>
<dbReference type="Pfam" id="PF13976">
    <property type="entry name" value="gag_pre-integrs"/>
    <property type="match status" value="1"/>
</dbReference>
<dbReference type="Pfam" id="PF07727">
    <property type="entry name" value="RVT_2"/>
    <property type="match status" value="2"/>
</dbReference>
<keyword evidence="1" id="KW-0064">Aspartyl protease</keyword>
<dbReference type="SUPFAM" id="SSF56672">
    <property type="entry name" value="DNA/RNA polymerases"/>
    <property type="match status" value="1"/>
</dbReference>
<evidence type="ECO:0000259" key="2">
    <source>
        <dbReference type="Pfam" id="PF07727"/>
    </source>
</evidence>
<comment type="caution">
    <text evidence="5">The sequence shown here is derived from an EMBL/GenBank/DDBJ whole genome shotgun (WGS) entry which is preliminary data.</text>
</comment>
<accession>A0AAW2U7A2</accession>
<dbReference type="EMBL" id="JACGWJ010000006">
    <property type="protein sequence ID" value="KAL0412552.1"/>
    <property type="molecule type" value="Genomic_DNA"/>
</dbReference>
<dbReference type="InterPro" id="IPR054722">
    <property type="entry name" value="PolX-like_BBD"/>
</dbReference>
<protein>
    <submittedName>
        <fullName evidence="5">Retrovirus-related Pol polyprotein from transposon RE2</fullName>
    </submittedName>
</protein>
<gene>
    <name evidence="5" type="ORF">Sradi_1456900</name>
</gene>
<dbReference type="Pfam" id="PF22936">
    <property type="entry name" value="Pol_BBD"/>
    <property type="match status" value="1"/>
</dbReference>
<dbReference type="InterPro" id="IPR025724">
    <property type="entry name" value="GAG-pre-integrase_dom"/>
</dbReference>
<dbReference type="GO" id="GO:0004190">
    <property type="term" value="F:aspartic-type endopeptidase activity"/>
    <property type="evidence" value="ECO:0007669"/>
    <property type="project" value="UniProtKB-KW"/>
</dbReference>
<feature type="domain" description="Retrovirus-related Pol polyprotein from transposon TNT 1-94-like beta-barrel" evidence="4">
    <location>
        <begin position="215"/>
        <end position="291"/>
    </location>
</feature>
<reference evidence="5" key="2">
    <citation type="journal article" date="2024" name="Plant">
        <title>Genomic evolution and insights into agronomic trait innovations of Sesamum species.</title>
        <authorList>
            <person name="Miao H."/>
            <person name="Wang L."/>
            <person name="Qu L."/>
            <person name="Liu H."/>
            <person name="Sun Y."/>
            <person name="Le M."/>
            <person name="Wang Q."/>
            <person name="Wei S."/>
            <person name="Zheng Y."/>
            <person name="Lin W."/>
            <person name="Duan Y."/>
            <person name="Cao H."/>
            <person name="Xiong S."/>
            <person name="Wang X."/>
            <person name="Wei L."/>
            <person name="Li C."/>
            <person name="Ma Q."/>
            <person name="Ju M."/>
            <person name="Zhao R."/>
            <person name="Li G."/>
            <person name="Mu C."/>
            <person name="Tian Q."/>
            <person name="Mei H."/>
            <person name="Zhang T."/>
            <person name="Gao T."/>
            <person name="Zhang H."/>
        </authorList>
    </citation>
    <scope>NUCLEOTIDE SEQUENCE</scope>
    <source>
        <strain evidence="5">G02</strain>
    </source>
</reference>
<evidence type="ECO:0000259" key="4">
    <source>
        <dbReference type="Pfam" id="PF22936"/>
    </source>
</evidence>
<keyword evidence="1" id="KW-0645">Protease</keyword>
<feature type="domain" description="Reverse transcriptase Ty1/copia-type" evidence="2">
    <location>
        <begin position="542"/>
        <end position="607"/>
    </location>
</feature>
<evidence type="ECO:0000256" key="1">
    <source>
        <dbReference type="ARBA" id="ARBA00022750"/>
    </source>
</evidence>
<name>A0AAW2U7A2_SESRA</name>
<feature type="domain" description="GAG-pre-integrase" evidence="3">
    <location>
        <begin position="340"/>
        <end position="393"/>
    </location>
</feature>
<feature type="domain" description="Reverse transcriptase Ty1/copia-type" evidence="2">
    <location>
        <begin position="481"/>
        <end position="535"/>
    </location>
</feature>
<dbReference type="PANTHER" id="PTHR11439:SF465">
    <property type="entry name" value="REVERSE TRANSCRIPTASE TY1_COPIA-TYPE DOMAIN-CONTAINING PROTEIN"/>
    <property type="match status" value="1"/>
</dbReference>
<keyword evidence="1" id="KW-0378">Hydrolase</keyword>
<dbReference type="InterPro" id="IPR013103">
    <property type="entry name" value="RVT_2"/>
</dbReference>
<evidence type="ECO:0000313" key="5">
    <source>
        <dbReference type="EMBL" id="KAL0412552.1"/>
    </source>
</evidence>
<reference evidence="5" key="1">
    <citation type="submission" date="2020-06" db="EMBL/GenBank/DDBJ databases">
        <authorList>
            <person name="Li T."/>
            <person name="Hu X."/>
            <person name="Zhang T."/>
            <person name="Song X."/>
            <person name="Zhang H."/>
            <person name="Dai N."/>
            <person name="Sheng W."/>
            <person name="Hou X."/>
            <person name="Wei L."/>
        </authorList>
    </citation>
    <scope>NUCLEOTIDE SEQUENCE</scope>
    <source>
        <strain evidence="5">G02</strain>
        <tissue evidence="5">Leaf</tissue>
    </source>
</reference>
<dbReference type="PANTHER" id="PTHR11439">
    <property type="entry name" value="GAG-POL-RELATED RETROTRANSPOSON"/>
    <property type="match status" value="1"/>
</dbReference>
<dbReference type="AlphaFoldDB" id="A0AAW2U7A2"/>
<organism evidence="5">
    <name type="scientific">Sesamum radiatum</name>
    <name type="common">Black benniseed</name>
    <dbReference type="NCBI Taxonomy" id="300843"/>
    <lineage>
        <taxon>Eukaryota</taxon>
        <taxon>Viridiplantae</taxon>
        <taxon>Streptophyta</taxon>
        <taxon>Embryophyta</taxon>
        <taxon>Tracheophyta</taxon>
        <taxon>Spermatophyta</taxon>
        <taxon>Magnoliopsida</taxon>
        <taxon>eudicotyledons</taxon>
        <taxon>Gunneridae</taxon>
        <taxon>Pentapetalae</taxon>
        <taxon>asterids</taxon>
        <taxon>lamiids</taxon>
        <taxon>Lamiales</taxon>
        <taxon>Pedaliaceae</taxon>
        <taxon>Sesamum</taxon>
    </lineage>
</organism>
<sequence>MPKCKCGGCCCGINQAIDNHISAAQVMQFLMGLHDSFNNERSQILMLDPLPDIEKAFSMVYAVEKQRAVHNELEANSGHMAYQMTVSDDRKTGDKSVQWKKPFVDKRNLVCTHCHKKGHARETCFQVHGVPDWYKTLGDKRKKGKPFAANFEIREEGSAKTSSQNITEIVAEVLKVMQKNTVATDPLTSYANYAQFDEEFAGNTVIPTGINENCWIIDTEATNHVCSNIDLFQTHAKLSSPHYIHLPDGSKRLVQYTGIVNLNNEITLENVLFVPQFSVNLLSVSQLCHQGNYQILFTQHGCVLQDQETKGTLVNGILHKKLYVYKQHYTLPDGSSNVLCPDTSYSASIRCSSTVWHNRLGHASVQALKHVVEVNCNDVSTDIPCDICHKAKQSRDVHFYENVFPFSGEEADIPSIPLPTVPLQSDYMLVPITQPTVQTEHGSLSSLEEPRSYSEAVKHVEWRTAMQAELDALEQNCTWKLVPLPAARGWPLQQLDVNNAFLHGHLEEDLYMSPPEGYSVDPGLVCKLERSIYGTSVGLMALLVYVDDILVIAPTLSLIQTVKDYLHSLFTIKDLGDARYFLGLEIARSTDGLYIAQTKYAQDIIQVTERYRRLVGRLLYLGFTRPDISHAVQQLSQYLTRPCDAHWQAAIHVVCYLKGAPSMGLFFPSVSSFELHAYCDADWASCTDSRRSLTGFCIFFGAALVS</sequence>
<dbReference type="InterPro" id="IPR043502">
    <property type="entry name" value="DNA/RNA_pol_sf"/>
</dbReference>
<evidence type="ECO:0000259" key="3">
    <source>
        <dbReference type="Pfam" id="PF13976"/>
    </source>
</evidence>